<feature type="transmembrane region" description="Helical" evidence="1">
    <location>
        <begin position="465"/>
        <end position="484"/>
    </location>
</feature>
<dbReference type="InterPro" id="IPR007742">
    <property type="entry name" value="NosD_dom"/>
</dbReference>
<dbReference type="NCBIfam" id="TIGR03804">
    <property type="entry name" value="para_beta_helix"/>
    <property type="match status" value="1"/>
</dbReference>
<keyword evidence="1" id="KW-0812">Transmembrane</keyword>
<dbReference type="InterPro" id="IPR011050">
    <property type="entry name" value="Pectin_lyase_fold/virulence"/>
</dbReference>
<dbReference type="Pfam" id="PF05048">
    <property type="entry name" value="NosD"/>
    <property type="match status" value="1"/>
</dbReference>
<protein>
    <recommendedName>
        <fullName evidence="2">Periplasmic copper-binding protein NosD beta helix domain-containing protein</fullName>
    </recommendedName>
</protein>
<feature type="domain" description="Periplasmic copper-binding protein NosD beta helix" evidence="2">
    <location>
        <begin position="147"/>
        <end position="329"/>
    </location>
</feature>
<evidence type="ECO:0000313" key="4">
    <source>
        <dbReference type="Proteomes" id="UP001208689"/>
    </source>
</evidence>
<dbReference type="Gene3D" id="2.160.20.10">
    <property type="entry name" value="Single-stranded right-handed beta-helix, Pectin lyase-like"/>
    <property type="match status" value="1"/>
</dbReference>
<gene>
    <name evidence="3" type="ORF">NEF87_003704</name>
</gene>
<organism evidence="3 4">
    <name type="scientific">Candidatus Lokiarchaeum ossiferum</name>
    <dbReference type="NCBI Taxonomy" id="2951803"/>
    <lineage>
        <taxon>Archaea</taxon>
        <taxon>Promethearchaeati</taxon>
        <taxon>Promethearchaeota</taxon>
        <taxon>Promethearchaeia</taxon>
        <taxon>Promethearchaeales</taxon>
        <taxon>Promethearchaeaceae</taxon>
        <taxon>Candidatus Lokiarchaeum</taxon>
    </lineage>
</organism>
<dbReference type="SMART" id="SM00710">
    <property type="entry name" value="PbH1"/>
    <property type="match status" value="7"/>
</dbReference>
<evidence type="ECO:0000259" key="2">
    <source>
        <dbReference type="Pfam" id="PF05048"/>
    </source>
</evidence>
<keyword evidence="1" id="KW-0472">Membrane</keyword>
<proteinExistence type="predicted"/>
<dbReference type="SUPFAM" id="SSF51126">
    <property type="entry name" value="Pectin lyase-like"/>
    <property type="match status" value="1"/>
</dbReference>
<dbReference type="Proteomes" id="UP001208689">
    <property type="component" value="Chromosome"/>
</dbReference>
<dbReference type="InterPro" id="IPR022441">
    <property type="entry name" value="Para_beta_helix_rpt-2"/>
</dbReference>
<keyword evidence="1" id="KW-1133">Transmembrane helix</keyword>
<dbReference type="InterPro" id="IPR006626">
    <property type="entry name" value="PbH1"/>
</dbReference>
<evidence type="ECO:0000313" key="3">
    <source>
        <dbReference type="EMBL" id="UYP47419.1"/>
    </source>
</evidence>
<accession>A0ABY6HXY7</accession>
<sequence>MNETLKMRTVFSVVFIFIFTSSLGWQTNNSLHSANTMISQGDNAQLIPGIAASEIHDSISLTNNSQLESQAIAEEWPGNGTADNPYIIENYIISGPTSAIHLVNIDKYVVVRNVLLQSTAVYSGQGFQLVKCENIKIENSEFKYWGQSVLISDSRKCELEDNLIIDGMYGVQVDDSRFLSIQGNSFEKLQMIMQFTNVSESDISRNIVSDPSSAPIFLMVDSKEITIFENTIQNSESGIAIILSLCQDFEISYNYIENFSQAIGLYGSSNNILTKNTFKNCDIAILLQDSTSNIIYWNNFIEIVSKPTINPDSVTNLWSYEKIGNYWSDKPANQSTYLVWELEPIQIFDEYPFNRPIDITFPSIIAQPSSIQYRKLLDDAPQLNWTVTDENPAILEINLNGSLYNTTTWTNSPMEMILPNLDVGNYTMDFTFYDIDNNTVSFQVKIEVTSSLVSNVADFAIENKWYLIGGGGGLLVITIVGIVLKTKKK</sequence>
<keyword evidence="4" id="KW-1185">Reference proteome</keyword>
<reference evidence="3" key="1">
    <citation type="submission" date="2022-09" db="EMBL/GenBank/DDBJ databases">
        <title>Actin cytoskeleton and complex cell architecture in an #Asgard archaeon.</title>
        <authorList>
            <person name="Ponce Toledo R.I."/>
            <person name="Schleper C."/>
            <person name="Rodrigues Oliveira T."/>
            <person name="Wollweber F."/>
            <person name="Xu J."/>
            <person name="Rittmann S."/>
            <person name="Klingl A."/>
            <person name="Pilhofer M."/>
        </authorList>
    </citation>
    <scope>NUCLEOTIDE SEQUENCE</scope>
    <source>
        <strain evidence="3">B-35</strain>
    </source>
</reference>
<dbReference type="InterPro" id="IPR012334">
    <property type="entry name" value="Pectin_lyas_fold"/>
</dbReference>
<dbReference type="NCBIfam" id="NF041738">
    <property type="entry name" value="GG_III-CTERM"/>
    <property type="match status" value="1"/>
</dbReference>
<dbReference type="EMBL" id="CP104013">
    <property type="protein sequence ID" value="UYP47419.1"/>
    <property type="molecule type" value="Genomic_DNA"/>
</dbReference>
<name>A0ABY6HXY7_9ARCH</name>
<evidence type="ECO:0000256" key="1">
    <source>
        <dbReference type="SAM" id="Phobius"/>
    </source>
</evidence>